<dbReference type="Pfam" id="PF03633">
    <property type="entry name" value="Glyco_hydro_65C"/>
    <property type="match status" value="1"/>
</dbReference>
<evidence type="ECO:0000313" key="3">
    <source>
        <dbReference type="EMBL" id="MFC7152842.1"/>
    </source>
</evidence>
<keyword evidence="4" id="KW-1185">Reference proteome</keyword>
<dbReference type="Gene3D" id="1.50.10.10">
    <property type="match status" value="1"/>
</dbReference>
<sequence length="493" mass="56961">MLSLSEEQAAYMDRVPLLDCPDDMLLAAYYNRWRTFSKHIKRTAAGFVITEFLPPVSWAGSGNTIACPAGHHFYEGRWIRDSAYLNDYARFWFGGEGEPRKYSFWAADSIYAFYKVHGDLKLIADLLPELVRNYGEWEADRLDPSGLFWQFDDRDGMEYSLGGSGLRPTINSYMYGDAQAIADMAEALGNREIAAAFRAKALRLKRLVLSTLWDERERFFKTRVNAEGLAYTQRLPSEWVNRLDGGLLTEGELVNACELQGYLPWYFHLPSDGYEKAWEKLMDPAFFRAPYGLTTAERRHPQFMMDFKHECLWNGPVWPFATSQTLTAMANLLREYKQTIVTKDDYWLLLQQYARSHRHTEADGRDVFWIDENLDPFTGEWLARKRLYERNDPNKDRGADYNHSTFCDLIISGLCGIIPQAAPVCVVDPLLPDNLWDYFRLENVPYRGHLITVSFDRTGEKYGEGRGFQLFVDGRCKARSERLGKLSASLRIE</sequence>
<evidence type="ECO:0000259" key="2">
    <source>
        <dbReference type="Pfam" id="PF22422"/>
    </source>
</evidence>
<feature type="domain" description="Glycoside hydrolase family 65 C-terminal" evidence="1">
    <location>
        <begin position="427"/>
        <end position="475"/>
    </location>
</feature>
<proteinExistence type="predicted"/>
<dbReference type="InterPro" id="IPR005194">
    <property type="entry name" value="Glyco_hydro_65_C"/>
</dbReference>
<evidence type="ECO:0000259" key="1">
    <source>
        <dbReference type="Pfam" id="PF03633"/>
    </source>
</evidence>
<organism evidence="3 4">
    <name type="scientific">Cohnella cellulosilytica</name>
    <dbReference type="NCBI Taxonomy" id="986710"/>
    <lineage>
        <taxon>Bacteria</taxon>
        <taxon>Bacillati</taxon>
        <taxon>Bacillota</taxon>
        <taxon>Bacilli</taxon>
        <taxon>Bacillales</taxon>
        <taxon>Paenibacillaceae</taxon>
        <taxon>Cohnella</taxon>
    </lineage>
</organism>
<name>A0ABW2FI53_9BACL</name>
<comment type="caution">
    <text evidence="3">The sequence shown here is derived from an EMBL/GenBank/DDBJ whole genome shotgun (WGS) entry which is preliminary data.</text>
</comment>
<evidence type="ECO:0000313" key="4">
    <source>
        <dbReference type="Proteomes" id="UP001596378"/>
    </source>
</evidence>
<dbReference type="InterPro" id="IPR054491">
    <property type="entry name" value="MGH1-like_GH"/>
</dbReference>
<dbReference type="SUPFAM" id="SSF48208">
    <property type="entry name" value="Six-hairpin glycosidases"/>
    <property type="match status" value="1"/>
</dbReference>
<dbReference type="Pfam" id="PF22422">
    <property type="entry name" value="MGH1-like_GH"/>
    <property type="match status" value="1"/>
</dbReference>
<dbReference type="EMBL" id="JBHTAI010000026">
    <property type="protein sequence ID" value="MFC7152842.1"/>
    <property type="molecule type" value="Genomic_DNA"/>
</dbReference>
<feature type="domain" description="Mannosylglycerate hydrolase MGH1-like glycoside hydrolase" evidence="2">
    <location>
        <begin position="63"/>
        <end position="404"/>
    </location>
</feature>
<dbReference type="Proteomes" id="UP001596378">
    <property type="component" value="Unassembled WGS sequence"/>
</dbReference>
<accession>A0ABW2FI53</accession>
<dbReference type="InterPro" id="IPR012341">
    <property type="entry name" value="6hp_glycosidase-like_sf"/>
</dbReference>
<dbReference type="GO" id="GO:0016787">
    <property type="term" value="F:hydrolase activity"/>
    <property type="evidence" value="ECO:0007669"/>
    <property type="project" value="UniProtKB-KW"/>
</dbReference>
<keyword evidence="3" id="KW-0378">Hydrolase</keyword>
<gene>
    <name evidence="3" type="ORF">ACFQMJ_30255</name>
</gene>
<dbReference type="InterPro" id="IPR008928">
    <property type="entry name" value="6-hairpin_glycosidase_sf"/>
</dbReference>
<protein>
    <submittedName>
        <fullName evidence="3">Glycosyl hydrolase family 65 protein</fullName>
    </submittedName>
</protein>
<reference evidence="4" key="1">
    <citation type="journal article" date="2019" name="Int. J. Syst. Evol. Microbiol.">
        <title>The Global Catalogue of Microorganisms (GCM) 10K type strain sequencing project: providing services to taxonomists for standard genome sequencing and annotation.</title>
        <authorList>
            <consortium name="The Broad Institute Genomics Platform"/>
            <consortium name="The Broad Institute Genome Sequencing Center for Infectious Disease"/>
            <person name="Wu L."/>
            <person name="Ma J."/>
        </authorList>
    </citation>
    <scope>NUCLEOTIDE SEQUENCE [LARGE SCALE GENOMIC DNA]</scope>
    <source>
        <strain evidence="4">KCTC 12907</strain>
    </source>
</reference>